<dbReference type="EMBL" id="JBHTEY010000004">
    <property type="protein sequence ID" value="MFC7614027.1"/>
    <property type="molecule type" value="Genomic_DNA"/>
</dbReference>
<proteinExistence type="predicted"/>
<organism evidence="1 2">
    <name type="scientific">Actinokineospora soli</name>
    <dbReference type="NCBI Taxonomy" id="1048753"/>
    <lineage>
        <taxon>Bacteria</taxon>
        <taxon>Bacillati</taxon>
        <taxon>Actinomycetota</taxon>
        <taxon>Actinomycetes</taxon>
        <taxon>Pseudonocardiales</taxon>
        <taxon>Pseudonocardiaceae</taxon>
        <taxon>Actinokineospora</taxon>
    </lineage>
</organism>
<protein>
    <submittedName>
        <fullName evidence="1">Uncharacterized protein</fullName>
    </submittedName>
</protein>
<sequence>MFVMAMEPDIVAAHVETAYAELAARVGGEGGELGWRFLEKIVQLPMGLPAIDTDAHLPGYLRGLLGVRAEAAPEPVPGAVVPSPPQGPPLLGHEIRGPVPVPRLVTDTELVEWAERRLRGATLDTLDQVAVAVATAMASGHLPDLIHGPAHVLVSVERATEIARAAADRVHAELFARSYTDDQALTAIGAALPALGTPNPREIKRYVNLFRFYSFIVAARRSEITAVQIAKIAGLAIRWPDLLTTLARDDTLTRLEREDDDAWDGLRAAQPRLDALRAFLRQGPRISEAARLLL</sequence>
<evidence type="ECO:0000313" key="1">
    <source>
        <dbReference type="EMBL" id="MFC7614027.1"/>
    </source>
</evidence>
<gene>
    <name evidence="1" type="ORF">ACFQV2_11150</name>
</gene>
<dbReference type="Proteomes" id="UP001596512">
    <property type="component" value="Unassembled WGS sequence"/>
</dbReference>
<reference evidence="2" key="1">
    <citation type="journal article" date="2019" name="Int. J. Syst. Evol. Microbiol.">
        <title>The Global Catalogue of Microorganisms (GCM) 10K type strain sequencing project: providing services to taxonomists for standard genome sequencing and annotation.</title>
        <authorList>
            <consortium name="The Broad Institute Genomics Platform"/>
            <consortium name="The Broad Institute Genome Sequencing Center for Infectious Disease"/>
            <person name="Wu L."/>
            <person name="Ma J."/>
        </authorList>
    </citation>
    <scope>NUCLEOTIDE SEQUENCE [LARGE SCALE GENOMIC DNA]</scope>
    <source>
        <strain evidence="2">JCM 17695</strain>
    </source>
</reference>
<keyword evidence="2" id="KW-1185">Reference proteome</keyword>
<accession>A0ABW2TM44</accession>
<name>A0ABW2TM44_9PSEU</name>
<comment type="caution">
    <text evidence="1">The sequence shown here is derived from an EMBL/GenBank/DDBJ whole genome shotgun (WGS) entry which is preliminary data.</text>
</comment>
<evidence type="ECO:0000313" key="2">
    <source>
        <dbReference type="Proteomes" id="UP001596512"/>
    </source>
</evidence>